<dbReference type="AlphaFoldDB" id="A0A9X3P8H0"/>
<accession>A0A9X3P8H0</accession>
<protein>
    <recommendedName>
        <fullName evidence="3">Tetratricopeptide repeat protein</fullName>
    </recommendedName>
</protein>
<name>A0A9X3P8H0_9ACTN</name>
<sequence length="275" mass="29455">MRPDLAAALKITEEALQDLLFSAAAGLTEMAGWMAHDAGDDTTAEQHFRRALELASVSGDHQLTAHIYASLAHLSLSRGDSRRAAAYGQAGGKTITKWHSHTAIRARLHAMLARSAAMAGNRTACWEHLRAAETLVAASGGIGEPLSPWTSDFDHGSLASEAARCFRQLGDLTEAERQARRVIEHRPPSRARSRAFGQLALADIHLARREPEPASQLATAVLAATGQLSSALVAGQLHRIADKLARFHAAPDVADFLQQHQSALARTLEPGSAHD</sequence>
<evidence type="ECO:0000313" key="1">
    <source>
        <dbReference type="EMBL" id="MDA1358665.1"/>
    </source>
</evidence>
<dbReference type="InterPro" id="IPR011990">
    <property type="entry name" value="TPR-like_helical_dom_sf"/>
</dbReference>
<evidence type="ECO:0008006" key="3">
    <source>
        <dbReference type="Google" id="ProtNLM"/>
    </source>
</evidence>
<dbReference type="Gene3D" id="1.25.40.10">
    <property type="entry name" value="Tetratricopeptide repeat domain"/>
    <property type="match status" value="2"/>
</dbReference>
<dbReference type="EMBL" id="JAPZVP010000002">
    <property type="protein sequence ID" value="MDA1358665.1"/>
    <property type="molecule type" value="Genomic_DNA"/>
</dbReference>
<keyword evidence="2" id="KW-1185">Reference proteome</keyword>
<proteinExistence type="predicted"/>
<evidence type="ECO:0000313" key="2">
    <source>
        <dbReference type="Proteomes" id="UP001146067"/>
    </source>
</evidence>
<dbReference type="RefSeq" id="WP_270108472.1">
    <property type="nucleotide sequence ID" value="NZ_JAPZVP010000002.1"/>
</dbReference>
<comment type="caution">
    <text evidence="1">The sequence shown here is derived from an EMBL/GenBank/DDBJ whole genome shotgun (WGS) entry which is preliminary data.</text>
</comment>
<gene>
    <name evidence="1" type="ORF">O1R50_03470</name>
</gene>
<dbReference type="Proteomes" id="UP001146067">
    <property type="component" value="Unassembled WGS sequence"/>
</dbReference>
<reference evidence="1" key="1">
    <citation type="submission" date="2022-12" db="EMBL/GenBank/DDBJ databases">
        <title>Gycomyces niveus sp.nov.,a novel actinomycete isolated from soil in Shouguan.</title>
        <authorList>
            <person name="Yang X."/>
        </authorList>
    </citation>
    <scope>NUCLEOTIDE SEQUENCE</scope>
    <source>
        <strain evidence="1">NEAU-A15</strain>
    </source>
</reference>
<organism evidence="1 2">
    <name type="scientific">Glycomyces luteolus</name>
    <dbReference type="NCBI Taxonomy" id="2670330"/>
    <lineage>
        <taxon>Bacteria</taxon>
        <taxon>Bacillati</taxon>
        <taxon>Actinomycetota</taxon>
        <taxon>Actinomycetes</taxon>
        <taxon>Glycomycetales</taxon>
        <taxon>Glycomycetaceae</taxon>
        <taxon>Glycomyces</taxon>
    </lineage>
</organism>
<dbReference type="SUPFAM" id="SSF48452">
    <property type="entry name" value="TPR-like"/>
    <property type="match status" value="1"/>
</dbReference>